<keyword evidence="9" id="KW-1185">Reference proteome</keyword>
<dbReference type="InterPro" id="IPR023828">
    <property type="entry name" value="Peptidase_S8_Ser-AS"/>
</dbReference>
<keyword evidence="3" id="KW-0732">Signal</keyword>
<protein>
    <recommendedName>
        <fullName evidence="7">Peptidase S8/S53 domain-containing protein</fullName>
    </recommendedName>
</protein>
<comment type="caution">
    <text evidence="8">The sequence shown here is derived from an EMBL/GenBank/DDBJ whole genome shotgun (WGS) entry which is preliminary data.</text>
</comment>
<keyword evidence="2" id="KW-0645">Protease</keyword>
<evidence type="ECO:0000256" key="6">
    <source>
        <dbReference type="PROSITE-ProRule" id="PRU01240"/>
    </source>
</evidence>
<gene>
    <name evidence="8" type="ORF">M8C21_018234</name>
</gene>
<dbReference type="Pfam" id="PF00082">
    <property type="entry name" value="Peptidase_S8"/>
    <property type="match status" value="1"/>
</dbReference>
<sequence length="152" mass="16774">MNAHPFIMEWILLPFSFIPIKITDRLIDNSFGSGLHRWAGVMGRPSGLETDKRRVKFNILSGTSMSCPHVSGVATWLMAQNPSWSPAAIKSAIMTTAYIHDNTFDPLTDSSTGSPSGPYDHGAGHINPPRALDPGLVYDIEPQHYFDFLCTQ</sequence>
<evidence type="ECO:0000256" key="5">
    <source>
        <dbReference type="ARBA" id="ARBA00022825"/>
    </source>
</evidence>
<keyword evidence="4" id="KW-0378">Hydrolase</keyword>
<proteinExistence type="inferred from homology"/>
<evidence type="ECO:0000256" key="2">
    <source>
        <dbReference type="ARBA" id="ARBA00022670"/>
    </source>
</evidence>
<dbReference type="InterPro" id="IPR036852">
    <property type="entry name" value="Peptidase_S8/S53_dom_sf"/>
</dbReference>
<feature type="non-terminal residue" evidence="8">
    <location>
        <position position="1"/>
    </location>
</feature>
<evidence type="ECO:0000313" key="9">
    <source>
        <dbReference type="Proteomes" id="UP001206925"/>
    </source>
</evidence>
<organism evidence="8 9">
    <name type="scientific">Ambrosia artemisiifolia</name>
    <name type="common">Common ragweed</name>
    <dbReference type="NCBI Taxonomy" id="4212"/>
    <lineage>
        <taxon>Eukaryota</taxon>
        <taxon>Viridiplantae</taxon>
        <taxon>Streptophyta</taxon>
        <taxon>Embryophyta</taxon>
        <taxon>Tracheophyta</taxon>
        <taxon>Spermatophyta</taxon>
        <taxon>Magnoliopsida</taxon>
        <taxon>eudicotyledons</taxon>
        <taxon>Gunneridae</taxon>
        <taxon>Pentapetalae</taxon>
        <taxon>asterids</taxon>
        <taxon>campanulids</taxon>
        <taxon>Asterales</taxon>
        <taxon>Asteraceae</taxon>
        <taxon>Asteroideae</taxon>
        <taxon>Heliantheae alliance</taxon>
        <taxon>Heliantheae</taxon>
        <taxon>Ambrosia</taxon>
    </lineage>
</organism>
<dbReference type="AlphaFoldDB" id="A0AAD5GTL1"/>
<dbReference type="SUPFAM" id="SSF52743">
    <property type="entry name" value="Subtilisin-like"/>
    <property type="match status" value="1"/>
</dbReference>
<evidence type="ECO:0000256" key="3">
    <source>
        <dbReference type="ARBA" id="ARBA00022729"/>
    </source>
</evidence>
<evidence type="ECO:0000313" key="8">
    <source>
        <dbReference type="EMBL" id="KAI7754735.1"/>
    </source>
</evidence>
<dbReference type="Gene3D" id="3.40.50.200">
    <property type="entry name" value="Peptidase S8/S53 domain"/>
    <property type="match status" value="1"/>
</dbReference>
<keyword evidence="5" id="KW-0720">Serine protease</keyword>
<dbReference type="GO" id="GO:0004252">
    <property type="term" value="F:serine-type endopeptidase activity"/>
    <property type="evidence" value="ECO:0007669"/>
    <property type="project" value="InterPro"/>
</dbReference>
<dbReference type="PROSITE" id="PS51892">
    <property type="entry name" value="SUBTILASE"/>
    <property type="match status" value="1"/>
</dbReference>
<evidence type="ECO:0000259" key="7">
    <source>
        <dbReference type="Pfam" id="PF00082"/>
    </source>
</evidence>
<comment type="caution">
    <text evidence="6">Lacks conserved residue(s) required for the propagation of feature annotation.</text>
</comment>
<dbReference type="PANTHER" id="PTHR10795">
    <property type="entry name" value="PROPROTEIN CONVERTASE SUBTILISIN/KEXIN"/>
    <property type="match status" value="1"/>
</dbReference>
<accession>A0AAD5GTL1</accession>
<dbReference type="GO" id="GO:0006508">
    <property type="term" value="P:proteolysis"/>
    <property type="evidence" value="ECO:0007669"/>
    <property type="project" value="UniProtKB-KW"/>
</dbReference>
<evidence type="ECO:0000256" key="1">
    <source>
        <dbReference type="ARBA" id="ARBA00011073"/>
    </source>
</evidence>
<dbReference type="Proteomes" id="UP001206925">
    <property type="component" value="Unassembled WGS sequence"/>
</dbReference>
<comment type="similarity">
    <text evidence="1 6">Belongs to the peptidase S8 family.</text>
</comment>
<dbReference type="InterPro" id="IPR000209">
    <property type="entry name" value="Peptidase_S8/S53_dom"/>
</dbReference>
<name>A0AAD5GTL1_AMBAR</name>
<evidence type="ECO:0000256" key="4">
    <source>
        <dbReference type="ARBA" id="ARBA00022801"/>
    </source>
</evidence>
<dbReference type="EMBL" id="JAMZMK010002609">
    <property type="protein sequence ID" value="KAI7754735.1"/>
    <property type="molecule type" value="Genomic_DNA"/>
</dbReference>
<reference evidence="8" key="1">
    <citation type="submission" date="2022-06" db="EMBL/GenBank/DDBJ databases">
        <title>Uncovering the hologenomic basis of an extraordinary plant invasion.</title>
        <authorList>
            <person name="Bieker V.C."/>
            <person name="Martin M.D."/>
            <person name="Gilbert T."/>
            <person name="Hodgins K."/>
            <person name="Battlay P."/>
            <person name="Petersen B."/>
            <person name="Wilson J."/>
        </authorList>
    </citation>
    <scope>NUCLEOTIDE SEQUENCE</scope>
    <source>
        <strain evidence="8">AA19_3_7</strain>
        <tissue evidence="8">Leaf</tissue>
    </source>
</reference>
<dbReference type="InterPro" id="IPR045051">
    <property type="entry name" value="SBT"/>
</dbReference>
<feature type="domain" description="Peptidase S8/S53" evidence="7">
    <location>
        <begin position="49"/>
        <end position="110"/>
    </location>
</feature>
<dbReference type="PROSITE" id="PS00138">
    <property type="entry name" value="SUBTILASE_SER"/>
    <property type="match status" value="1"/>
</dbReference>